<dbReference type="STRING" id="554055.A0A2P6VP07"/>
<accession>A0A2P6VP07</accession>
<evidence type="ECO:0000256" key="7">
    <source>
        <dbReference type="ARBA" id="ARBA00023273"/>
    </source>
</evidence>
<evidence type="ECO:0000256" key="1">
    <source>
        <dbReference type="ARBA" id="ARBA00004611"/>
    </source>
</evidence>
<comment type="function">
    <text evidence="11">Component of the nexin-dynein regulatory complex (N-DRC), a key regulator of ciliary/flagellar motility which maintains the alignment and integrity of the distal axoneme and regulates microtubule sliding in motile axonemes. Plays a critical role in the assembly of N-DRC and also stabilizes the assembly of multiple inner dynein arms and radial spokes. Coassembles with DRC1 to form a central scaffold needed for assembly of the N-DRC and its attachment to the outer doublet microtubules.</text>
</comment>
<comment type="caution">
    <text evidence="15">The sequence shown here is derived from an EMBL/GenBank/DDBJ whole genome shotgun (WGS) entry which is preliminary data.</text>
</comment>
<keyword evidence="5" id="KW-0969">Cilium</keyword>
<dbReference type="AlphaFoldDB" id="A0A2P6VP07"/>
<feature type="region of interest" description="Disordered" evidence="13">
    <location>
        <begin position="356"/>
        <end position="390"/>
    </location>
</feature>
<name>A0A2P6VP07_9CHLO</name>
<feature type="compositionally biased region" description="Low complexity" evidence="13">
    <location>
        <begin position="369"/>
        <end position="390"/>
    </location>
</feature>
<comment type="similarity">
    <text evidence="9">Belongs to the DRC2 family.</text>
</comment>
<feature type="coiled-coil region" evidence="12">
    <location>
        <begin position="236"/>
        <end position="263"/>
    </location>
</feature>
<dbReference type="OrthoDB" id="7760980at2759"/>
<evidence type="ECO:0000256" key="4">
    <source>
        <dbReference type="ARBA" id="ARBA00023054"/>
    </source>
</evidence>
<dbReference type="PANTHER" id="PTHR21625:SF0">
    <property type="entry name" value="DYNEIN REGULATORY COMPLEX SUBUNIT 2"/>
    <property type="match status" value="1"/>
</dbReference>
<evidence type="ECO:0000259" key="14">
    <source>
        <dbReference type="Pfam" id="PF14772"/>
    </source>
</evidence>
<sequence>MEALAAAEAEAARSAAAGEALRAKAARERELTAVNSRLLGAEWLQRMRAAKTEELQAEATALSRSHDDAVDRCDRLIESLLEDVNVQNTQHDAAAAAHADVLDTLLSLHRERTDGAQQRFEGELKAVQEEFESERAEMAALHHRRKKELADVAAALAADYAEARAEAAAAYRLMEEELKNRASEALNVTKLSLEGRVRELEAAVEEQHRSYVEDTGAQEAAFRELAAADAAAADAIAQRTARLRQLQETLAQWRGRVVTHSNEWQRRNAALAREKEIVLGHHTALKGALAAFRRTQEARLKQMCVICAAVEAELKEHLARAQRIVRLAQLSRKYELPGETAAAAAAAASEAQAAQIAEAQQADGDEPVAGTQQGQAAAAAGWQQEAAPAQGDDETLAELGLVPGSAAQRLLDAFLRRMGSAALDAAALGQEKLRLEAENATLRAVVAAVQAGTSVGAGAVDDPLNTLLVVNGRLQKALGGAAAARRAVAAMSNAPR</sequence>
<dbReference type="Pfam" id="PF14772">
    <property type="entry name" value="NYD-SP28"/>
    <property type="match status" value="1"/>
</dbReference>
<dbReference type="GO" id="GO:0005858">
    <property type="term" value="C:axonemal dynein complex"/>
    <property type="evidence" value="ECO:0007669"/>
    <property type="project" value="InterPro"/>
</dbReference>
<evidence type="ECO:0000313" key="16">
    <source>
        <dbReference type="Proteomes" id="UP000239649"/>
    </source>
</evidence>
<evidence type="ECO:0000256" key="11">
    <source>
        <dbReference type="ARBA" id="ARBA00045865"/>
    </source>
</evidence>
<evidence type="ECO:0000313" key="15">
    <source>
        <dbReference type="EMBL" id="PSC75832.1"/>
    </source>
</evidence>
<evidence type="ECO:0000256" key="12">
    <source>
        <dbReference type="SAM" id="Coils"/>
    </source>
</evidence>
<gene>
    <name evidence="15" type="ORF">C2E20_1249</name>
</gene>
<evidence type="ECO:0000256" key="8">
    <source>
        <dbReference type="ARBA" id="ARBA00037841"/>
    </source>
</evidence>
<evidence type="ECO:0000256" key="5">
    <source>
        <dbReference type="ARBA" id="ARBA00023069"/>
    </source>
</evidence>
<organism evidence="15 16">
    <name type="scientific">Micractinium conductrix</name>
    <dbReference type="NCBI Taxonomy" id="554055"/>
    <lineage>
        <taxon>Eukaryota</taxon>
        <taxon>Viridiplantae</taxon>
        <taxon>Chlorophyta</taxon>
        <taxon>core chlorophytes</taxon>
        <taxon>Trebouxiophyceae</taxon>
        <taxon>Chlorellales</taxon>
        <taxon>Chlorellaceae</taxon>
        <taxon>Chlorella clade</taxon>
        <taxon>Micractinium</taxon>
    </lineage>
</organism>
<evidence type="ECO:0000256" key="9">
    <source>
        <dbReference type="ARBA" id="ARBA00038424"/>
    </source>
</evidence>
<dbReference type="GO" id="GO:0003352">
    <property type="term" value="P:regulation of cilium movement"/>
    <property type="evidence" value="ECO:0007669"/>
    <property type="project" value="TreeGrafter"/>
</dbReference>
<evidence type="ECO:0000256" key="10">
    <source>
        <dbReference type="ARBA" id="ARBA00040899"/>
    </source>
</evidence>
<proteinExistence type="inferred from homology"/>
<dbReference type="PANTHER" id="PTHR21625">
    <property type="entry name" value="NYD-SP28 PROTEIN"/>
    <property type="match status" value="1"/>
</dbReference>
<evidence type="ECO:0000256" key="3">
    <source>
        <dbReference type="ARBA" id="ARBA00022846"/>
    </source>
</evidence>
<protein>
    <recommendedName>
        <fullName evidence="10">Dynein regulatory complex subunit 2</fullName>
    </recommendedName>
</protein>
<feature type="coiled-coil region" evidence="12">
    <location>
        <begin position="117"/>
        <end position="180"/>
    </location>
</feature>
<keyword evidence="4 12" id="KW-0175">Coiled coil</keyword>
<dbReference type="Proteomes" id="UP000239649">
    <property type="component" value="Unassembled WGS sequence"/>
</dbReference>
<dbReference type="InterPro" id="IPR039750">
    <property type="entry name" value="DRC1/DRC2"/>
</dbReference>
<reference evidence="15 16" key="1">
    <citation type="journal article" date="2018" name="Plant J.">
        <title>Genome sequences of Chlorella sorokiniana UTEX 1602 and Micractinium conductrix SAG 241.80: implications to maltose excretion by a green alga.</title>
        <authorList>
            <person name="Arriola M.B."/>
            <person name="Velmurugan N."/>
            <person name="Zhang Y."/>
            <person name="Plunkett M.H."/>
            <person name="Hondzo H."/>
            <person name="Barney B.M."/>
        </authorList>
    </citation>
    <scope>NUCLEOTIDE SEQUENCE [LARGE SCALE GENOMIC DNA]</scope>
    <source>
        <strain evidence="15 16">SAG 241.80</strain>
    </source>
</reference>
<keyword evidence="3 15" id="KW-0282">Flagellum</keyword>
<dbReference type="GO" id="GO:0070286">
    <property type="term" value="P:axonemal dynein complex assembly"/>
    <property type="evidence" value="ECO:0007669"/>
    <property type="project" value="InterPro"/>
</dbReference>
<dbReference type="EMBL" id="LHPF02000002">
    <property type="protein sequence ID" value="PSC75832.1"/>
    <property type="molecule type" value="Genomic_DNA"/>
</dbReference>
<keyword evidence="7" id="KW-0966">Cell projection</keyword>
<keyword evidence="2" id="KW-0963">Cytoplasm</keyword>
<comment type="subcellular location">
    <subcellularLocation>
        <location evidence="1">Cytoplasm</location>
        <location evidence="1">Cytoskeleton</location>
        <location evidence="1">Flagellum axoneme</location>
    </subcellularLocation>
    <subcellularLocation>
        <location evidence="8">Cytoplasm</location>
        <location evidence="8">Cytoskeleton</location>
        <location evidence="8">Flagellum basal body</location>
    </subcellularLocation>
</comment>
<keyword evidence="6" id="KW-0206">Cytoskeleton</keyword>
<evidence type="ECO:0000256" key="6">
    <source>
        <dbReference type="ARBA" id="ARBA00023212"/>
    </source>
</evidence>
<evidence type="ECO:0000256" key="2">
    <source>
        <dbReference type="ARBA" id="ARBA00022490"/>
    </source>
</evidence>
<feature type="domain" description="Dynein regulatory complex protein 1/2 N-terminal" evidence="14">
    <location>
        <begin position="2"/>
        <end position="100"/>
    </location>
</feature>
<dbReference type="GO" id="GO:0060285">
    <property type="term" value="P:cilium-dependent cell motility"/>
    <property type="evidence" value="ECO:0007669"/>
    <property type="project" value="TreeGrafter"/>
</dbReference>
<dbReference type="InterPro" id="IPR039505">
    <property type="entry name" value="DRC1/2_N"/>
</dbReference>
<keyword evidence="16" id="KW-1185">Reference proteome</keyword>
<evidence type="ECO:0000256" key="13">
    <source>
        <dbReference type="SAM" id="MobiDB-lite"/>
    </source>
</evidence>